<feature type="compositionally biased region" description="Low complexity" evidence="1">
    <location>
        <begin position="81"/>
        <end position="95"/>
    </location>
</feature>
<gene>
    <name evidence="2" type="ORF">PCOR1329_LOCUS43096</name>
</gene>
<dbReference type="Proteomes" id="UP001189429">
    <property type="component" value="Unassembled WGS sequence"/>
</dbReference>
<keyword evidence="3" id="KW-1185">Reference proteome</keyword>
<reference evidence="2" key="1">
    <citation type="submission" date="2023-10" db="EMBL/GenBank/DDBJ databases">
        <authorList>
            <person name="Chen Y."/>
            <person name="Shah S."/>
            <person name="Dougan E. K."/>
            <person name="Thang M."/>
            <person name="Chan C."/>
        </authorList>
    </citation>
    <scope>NUCLEOTIDE SEQUENCE [LARGE SCALE GENOMIC DNA]</scope>
</reference>
<dbReference type="EMBL" id="CAUYUJ010015177">
    <property type="protein sequence ID" value="CAK0850794.1"/>
    <property type="molecule type" value="Genomic_DNA"/>
</dbReference>
<proteinExistence type="predicted"/>
<evidence type="ECO:0000313" key="3">
    <source>
        <dbReference type="Proteomes" id="UP001189429"/>
    </source>
</evidence>
<protein>
    <submittedName>
        <fullName evidence="2">Uncharacterized protein</fullName>
    </submittedName>
</protein>
<sequence length="585" mass="62746">MPARERPDAQGGRPQLVRRQSDGLSTGELLTENGELRREVRRLRSTPGREEGLSALERAQAEIASLRQQLKDQALRDQEARAATAPEAVEGAAAQADMDIQPRSRGKHFHIRGWTSDPQEPVSRARATGAGGPDSAGTPGPPEDSAQLVAVAGAEPAAPNEGVLVEMMPAEVEEEPPRTGLPAAEGSGLMSWARGEDAVRQLLKRAEEQLEAGSLDGAGEAFREALDAHLADAKRPYLAFSAALRPALHGHLVGHGLLTAGGEADRPADPACAAARRESYAELIRRAVADHPPAQRPRGTSRSRHVREHCAHAGLCLDLALLDRPGLGARAEAPQGVNIYQLLNYKLDIYEISTETLRTDADSYEDHRPNHGRNGQSHEGREQNLREPPHLLTYDVLSAMQSGTDEDKRVCARPRASVFARDVGLQSEISFLQAKEDDPAYLERMNAIWNDFYDEDSVLGRDMLGRRHKLYIATDAGVSDIPSVAVPMMYVKAVVAGTLTVGNALVVAWSDVAAIREEPPVHGQGREGAPFLLGQQLLVRLGAGPALGGARVERPSPSPSYPPPRLLLLLGGCAAALGGGEGSLR</sequence>
<feature type="region of interest" description="Disordered" evidence="1">
    <location>
        <begin position="286"/>
        <end position="305"/>
    </location>
</feature>
<feature type="region of interest" description="Disordered" evidence="1">
    <location>
        <begin position="360"/>
        <end position="387"/>
    </location>
</feature>
<accession>A0ABN9TY02</accession>
<feature type="region of interest" description="Disordered" evidence="1">
    <location>
        <begin position="1"/>
        <end position="33"/>
    </location>
</feature>
<name>A0ABN9TY02_9DINO</name>
<feature type="compositionally biased region" description="Basic and acidic residues" evidence="1">
    <location>
        <begin position="360"/>
        <end position="369"/>
    </location>
</feature>
<evidence type="ECO:0000256" key="1">
    <source>
        <dbReference type="SAM" id="MobiDB-lite"/>
    </source>
</evidence>
<feature type="region of interest" description="Disordered" evidence="1">
    <location>
        <begin position="72"/>
        <end position="95"/>
    </location>
</feature>
<comment type="caution">
    <text evidence="2">The sequence shown here is derived from an EMBL/GenBank/DDBJ whole genome shotgun (WGS) entry which is preliminary data.</text>
</comment>
<feature type="region of interest" description="Disordered" evidence="1">
    <location>
        <begin position="109"/>
        <end position="145"/>
    </location>
</feature>
<organism evidence="2 3">
    <name type="scientific">Prorocentrum cordatum</name>
    <dbReference type="NCBI Taxonomy" id="2364126"/>
    <lineage>
        <taxon>Eukaryota</taxon>
        <taxon>Sar</taxon>
        <taxon>Alveolata</taxon>
        <taxon>Dinophyceae</taxon>
        <taxon>Prorocentrales</taxon>
        <taxon>Prorocentraceae</taxon>
        <taxon>Prorocentrum</taxon>
    </lineage>
</organism>
<evidence type="ECO:0000313" key="2">
    <source>
        <dbReference type="EMBL" id="CAK0850794.1"/>
    </source>
</evidence>
<feature type="compositionally biased region" description="Basic and acidic residues" evidence="1">
    <location>
        <begin position="376"/>
        <end position="387"/>
    </location>
</feature>